<accession>A0A650F714</accession>
<name>A0A650F714_9CAUD</name>
<evidence type="ECO:0008006" key="3">
    <source>
        <dbReference type="Google" id="ProtNLM"/>
    </source>
</evidence>
<evidence type="ECO:0000313" key="1">
    <source>
        <dbReference type="EMBL" id="QGT52555.1"/>
    </source>
</evidence>
<gene>
    <name evidence="1" type="ORF">CHPC1170_000209</name>
</gene>
<dbReference type="Proteomes" id="UP000426060">
    <property type="component" value="Segment"/>
</dbReference>
<dbReference type="EMBL" id="MN689508">
    <property type="protein sequence ID" value="QGT52555.1"/>
    <property type="molecule type" value="Genomic_DNA"/>
</dbReference>
<organism evidence="1 2">
    <name type="scientific">Lactococcus phage CHPC1170</name>
    <dbReference type="NCBI Taxonomy" id="2675240"/>
    <lineage>
        <taxon>Viruses</taxon>
        <taxon>Duplodnaviria</taxon>
        <taxon>Heunggongvirae</taxon>
        <taxon>Uroviricota</taxon>
        <taxon>Caudoviricetes</taxon>
        <taxon>Ceduovirus</taxon>
        <taxon>Ceduovirus CHPC1170</taxon>
    </lineage>
</organism>
<reference evidence="1 2" key="1">
    <citation type="submission" date="2019-11" db="EMBL/GenBank/DDBJ databases">
        <title>Genome Sequences of 31 Lactococcus lactis Bacteriophages Isolated from Foods.</title>
        <authorList>
            <person name="Marcelli B."/>
            <person name="de Jong A."/>
            <person name="Kuipers O.P."/>
        </authorList>
    </citation>
    <scope>NUCLEOTIDE SEQUENCE [LARGE SCALE GENOMIC DNA]</scope>
</reference>
<evidence type="ECO:0000313" key="2">
    <source>
        <dbReference type="Proteomes" id="UP000426060"/>
    </source>
</evidence>
<proteinExistence type="predicted"/>
<keyword evidence="2" id="KW-1185">Reference proteome</keyword>
<sequence length="56" mass="6512">MTAFRVPYEVYSHRPLGWTLKLISALTPKEKKKTTAEELNKSEHVEVKLWQPISNS</sequence>
<protein>
    <recommendedName>
        <fullName evidence="3">Structural protein 3</fullName>
    </recommendedName>
</protein>